<evidence type="ECO:0000259" key="3">
    <source>
        <dbReference type="PROSITE" id="PS51782"/>
    </source>
</evidence>
<dbReference type="InterPro" id="IPR036779">
    <property type="entry name" value="LysM_dom_sf"/>
</dbReference>
<feature type="compositionally biased region" description="Low complexity" evidence="1">
    <location>
        <begin position="245"/>
        <end position="271"/>
    </location>
</feature>
<dbReference type="CDD" id="cd00118">
    <property type="entry name" value="LysM"/>
    <property type="match status" value="1"/>
</dbReference>
<keyword evidence="2" id="KW-0812">Transmembrane</keyword>
<accession>A0ABQ1KL33</accession>
<feature type="region of interest" description="Disordered" evidence="1">
    <location>
        <begin position="73"/>
        <end position="123"/>
    </location>
</feature>
<feature type="region of interest" description="Disordered" evidence="1">
    <location>
        <begin position="245"/>
        <end position="287"/>
    </location>
</feature>
<dbReference type="Gene3D" id="3.10.350.10">
    <property type="entry name" value="LysM domain"/>
    <property type="match status" value="1"/>
</dbReference>
<evidence type="ECO:0000256" key="1">
    <source>
        <dbReference type="SAM" id="MobiDB-lite"/>
    </source>
</evidence>
<dbReference type="InterPro" id="IPR013783">
    <property type="entry name" value="Ig-like_fold"/>
</dbReference>
<organism evidence="4 5">
    <name type="scientific">Marivita lacus</name>
    <dbReference type="NCBI Taxonomy" id="1323742"/>
    <lineage>
        <taxon>Bacteria</taxon>
        <taxon>Pseudomonadati</taxon>
        <taxon>Pseudomonadota</taxon>
        <taxon>Alphaproteobacteria</taxon>
        <taxon>Rhodobacterales</taxon>
        <taxon>Roseobacteraceae</taxon>
        <taxon>Marivita</taxon>
    </lineage>
</organism>
<keyword evidence="2" id="KW-1133">Transmembrane helix</keyword>
<feature type="domain" description="LysM" evidence="3">
    <location>
        <begin position="458"/>
        <end position="507"/>
    </location>
</feature>
<sequence>MSKFALANGRSGLVLGGAAAVGAVVLAIYASGALFPADPVDAPSATVAVPPEPTAPVADAVQDTAVPDIETAEPVVAPEPEPPLAEADSTVDEPAVEAETVAAESQDSVAEDSPAQDSPAREAPAFDIVRVAPDGQTLIAGRAPGARAVFILVDGVEIGQAEVDGSGKFVTFLDLPPSDAPRVVGLVSDGDQGRIESPDQVILAPVTRVAELPEPEPAPQAVTEAKPQPESAVPDQLAALPETNTPAATETPTETAADASPETAAPSAPLEVTQAPEAPDAPAPSVLAQVPGIDAPALGETTPPQVEAQSGPDIAATTQTALTPAPDEPSAPAVILSTEAGVNVLQTGQAVPELLDQIALDAITYEDAGSVALSGRGIAEEFVRIYLDNQPIITTEIGTDGQWRAELPEVDSGTYTLRVDAVDASGDVTSRVESPFRREDPVALAQAADRAAGPSVIKVVTVQPGNTLWAIARDRYGEGPAYVKVFEANRDRIRDPDLIYPGQVFSIPD</sequence>
<reference evidence="5" key="1">
    <citation type="journal article" date="2019" name="Int. J. Syst. Evol. Microbiol.">
        <title>The Global Catalogue of Microorganisms (GCM) 10K type strain sequencing project: providing services to taxonomists for standard genome sequencing and annotation.</title>
        <authorList>
            <consortium name="The Broad Institute Genomics Platform"/>
            <consortium name="The Broad Institute Genome Sequencing Center for Infectious Disease"/>
            <person name="Wu L."/>
            <person name="Ma J."/>
        </authorList>
    </citation>
    <scope>NUCLEOTIDE SEQUENCE [LARGE SCALE GENOMIC DNA]</scope>
    <source>
        <strain evidence="5">CGMCC 1.12478</strain>
    </source>
</reference>
<protein>
    <submittedName>
        <fullName evidence="4">Peptidoglycan-binding protein LysM</fullName>
    </submittedName>
</protein>
<dbReference type="SMART" id="SM00257">
    <property type="entry name" value="LysM"/>
    <property type="match status" value="1"/>
</dbReference>
<keyword evidence="2" id="KW-0472">Membrane</keyword>
<feature type="region of interest" description="Disordered" evidence="1">
    <location>
        <begin position="214"/>
        <end position="233"/>
    </location>
</feature>
<dbReference type="Gene3D" id="2.60.40.10">
    <property type="entry name" value="Immunoglobulins"/>
    <property type="match status" value="1"/>
</dbReference>
<dbReference type="PANTHER" id="PTHR34700">
    <property type="entry name" value="POTASSIUM BINDING PROTEIN KBP"/>
    <property type="match status" value="1"/>
</dbReference>
<dbReference type="PROSITE" id="PS51782">
    <property type="entry name" value="LYSM"/>
    <property type="match status" value="1"/>
</dbReference>
<gene>
    <name evidence="4" type="ORF">GCM10011363_17030</name>
</gene>
<evidence type="ECO:0000256" key="2">
    <source>
        <dbReference type="SAM" id="Phobius"/>
    </source>
</evidence>
<dbReference type="EMBL" id="BMFC01000003">
    <property type="protein sequence ID" value="GGC01057.1"/>
    <property type="molecule type" value="Genomic_DNA"/>
</dbReference>
<keyword evidence="5" id="KW-1185">Reference proteome</keyword>
<evidence type="ECO:0000313" key="4">
    <source>
        <dbReference type="EMBL" id="GGC01057.1"/>
    </source>
</evidence>
<dbReference type="PANTHER" id="PTHR34700:SF4">
    <property type="entry name" value="PHAGE-LIKE ELEMENT PBSX PROTEIN XKDP"/>
    <property type="match status" value="1"/>
</dbReference>
<feature type="transmembrane region" description="Helical" evidence="2">
    <location>
        <begin position="12"/>
        <end position="35"/>
    </location>
</feature>
<proteinExistence type="predicted"/>
<dbReference type="Pfam" id="PF01476">
    <property type="entry name" value="LysM"/>
    <property type="match status" value="1"/>
</dbReference>
<dbReference type="InterPro" id="IPR018392">
    <property type="entry name" value="LysM"/>
</dbReference>
<dbReference type="InterPro" id="IPR052196">
    <property type="entry name" value="Bact_Kbp"/>
</dbReference>
<name>A0ABQ1KL33_9RHOB</name>
<dbReference type="Proteomes" id="UP000645462">
    <property type="component" value="Unassembled WGS sequence"/>
</dbReference>
<comment type="caution">
    <text evidence="4">The sequence shown here is derived from an EMBL/GenBank/DDBJ whole genome shotgun (WGS) entry which is preliminary data.</text>
</comment>
<evidence type="ECO:0000313" key="5">
    <source>
        <dbReference type="Proteomes" id="UP000645462"/>
    </source>
</evidence>
<dbReference type="RefSeq" id="WP_188481602.1">
    <property type="nucleotide sequence ID" value="NZ_BMFC01000003.1"/>
</dbReference>